<dbReference type="RefSeq" id="WP_092544595.1">
    <property type="nucleotide sequence ID" value="NZ_BOMJ01000105.1"/>
</dbReference>
<proteinExistence type="predicted"/>
<name>A0A1H1XW75_9ACTN</name>
<keyword evidence="2" id="KW-1185">Reference proteome</keyword>
<evidence type="ECO:0000313" key="1">
    <source>
        <dbReference type="EMBL" id="SDT13281.1"/>
    </source>
</evidence>
<accession>A0A1H1XW75</accession>
<dbReference type="OrthoDB" id="3380712at2"/>
<sequence length="113" mass="13054">MLTYLMPWQRPCDCRCPVHHKRTRLTYDEFGCACTIACATQPLTLLADRWNCALFLDQAGYLWQVPALTDGTWDWGNAGEIDTRHDFYHASVVIESRLRELVHVLANPEVFNL</sequence>
<gene>
    <name evidence="1" type="ORF">SAMN04489716_2607</name>
</gene>
<protein>
    <submittedName>
        <fullName evidence="1">Uncharacterized protein</fullName>
    </submittedName>
</protein>
<evidence type="ECO:0000313" key="2">
    <source>
        <dbReference type="Proteomes" id="UP000198688"/>
    </source>
</evidence>
<dbReference type="EMBL" id="LT629758">
    <property type="protein sequence ID" value="SDT13281.1"/>
    <property type="molecule type" value="Genomic_DNA"/>
</dbReference>
<organism evidence="1 2">
    <name type="scientific">Actinoplanes derwentensis</name>
    <dbReference type="NCBI Taxonomy" id="113562"/>
    <lineage>
        <taxon>Bacteria</taxon>
        <taxon>Bacillati</taxon>
        <taxon>Actinomycetota</taxon>
        <taxon>Actinomycetes</taxon>
        <taxon>Micromonosporales</taxon>
        <taxon>Micromonosporaceae</taxon>
        <taxon>Actinoplanes</taxon>
    </lineage>
</organism>
<reference evidence="1 2" key="1">
    <citation type="submission" date="2016-10" db="EMBL/GenBank/DDBJ databases">
        <authorList>
            <person name="de Groot N.N."/>
        </authorList>
    </citation>
    <scope>NUCLEOTIDE SEQUENCE [LARGE SCALE GENOMIC DNA]</scope>
    <source>
        <strain evidence="1 2">DSM 43941</strain>
    </source>
</reference>
<dbReference type="Proteomes" id="UP000198688">
    <property type="component" value="Chromosome I"/>
</dbReference>
<dbReference type="STRING" id="113562.SAMN04489716_2607"/>
<dbReference type="AlphaFoldDB" id="A0A1H1XW75"/>